<keyword evidence="3" id="KW-0255">Endonuclease</keyword>
<evidence type="ECO:0000313" key="3">
    <source>
        <dbReference type="EMBL" id="MFC7141057.1"/>
    </source>
</evidence>
<feature type="region of interest" description="Disordered" evidence="1">
    <location>
        <begin position="183"/>
        <end position="219"/>
    </location>
</feature>
<dbReference type="InterPro" id="IPR050410">
    <property type="entry name" value="CCR4/nocturin_mRNA_transcr"/>
</dbReference>
<dbReference type="CDD" id="cd09083">
    <property type="entry name" value="EEP-1"/>
    <property type="match status" value="1"/>
</dbReference>
<dbReference type="PANTHER" id="PTHR12121:SF36">
    <property type="entry name" value="ENDONUCLEASE_EXONUCLEASE_PHOSPHATASE DOMAIN-CONTAINING PROTEIN"/>
    <property type="match status" value="1"/>
</dbReference>
<dbReference type="PANTHER" id="PTHR12121">
    <property type="entry name" value="CARBON CATABOLITE REPRESSOR PROTEIN 4"/>
    <property type="match status" value="1"/>
</dbReference>
<dbReference type="RefSeq" id="WP_274322149.1">
    <property type="nucleotide sequence ID" value="NZ_CP118158.1"/>
</dbReference>
<feature type="domain" description="Endonuclease/exonuclease/phosphatase" evidence="2">
    <location>
        <begin position="9"/>
        <end position="256"/>
    </location>
</feature>
<dbReference type="Gene3D" id="3.60.10.10">
    <property type="entry name" value="Endonuclease/exonuclease/phosphatase"/>
    <property type="match status" value="1"/>
</dbReference>
<comment type="caution">
    <text evidence="3">The sequence shown here is derived from an EMBL/GenBank/DDBJ whole genome shotgun (WGS) entry which is preliminary data.</text>
</comment>
<dbReference type="GO" id="GO:0004519">
    <property type="term" value="F:endonuclease activity"/>
    <property type="evidence" value="ECO:0007669"/>
    <property type="project" value="UniProtKB-KW"/>
</dbReference>
<dbReference type="Pfam" id="PF03372">
    <property type="entry name" value="Exo_endo_phos"/>
    <property type="match status" value="1"/>
</dbReference>
<dbReference type="InterPro" id="IPR005135">
    <property type="entry name" value="Endo/exonuclease/phosphatase"/>
</dbReference>
<proteinExistence type="predicted"/>
<evidence type="ECO:0000256" key="1">
    <source>
        <dbReference type="SAM" id="MobiDB-lite"/>
    </source>
</evidence>
<evidence type="ECO:0000313" key="4">
    <source>
        <dbReference type="Proteomes" id="UP001596432"/>
    </source>
</evidence>
<keyword evidence="3" id="KW-0540">Nuclease</keyword>
<dbReference type="GeneID" id="78821365"/>
<reference evidence="3 4" key="1">
    <citation type="journal article" date="2019" name="Int. J. Syst. Evol. Microbiol.">
        <title>The Global Catalogue of Microorganisms (GCM) 10K type strain sequencing project: providing services to taxonomists for standard genome sequencing and annotation.</title>
        <authorList>
            <consortium name="The Broad Institute Genomics Platform"/>
            <consortium name="The Broad Institute Genome Sequencing Center for Infectious Disease"/>
            <person name="Wu L."/>
            <person name="Ma J."/>
        </authorList>
    </citation>
    <scope>NUCLEOTIDE SEQUENCE [LARGE SCALE GENOMIC DNA]</scope>
    <source>
        <strain evidence="3 4">XZYJT29</strain>
    </source>
</reference>
<keyword evidence="4" id="KW-1185">Reference proteome</keyword>
<gene>
    <name evidence="3" type="ORF">ACFQMA_14630</name>
</gene>
<dbReference type="Proteomes" id="UP001596432">
    <property type="component" value="Unassembled WGS sequence"/>
</dbReference>
<sequence length="265" mass="29426">MNGDAVRVLTYNVRRDVASDGEFDWAARRDAVASTLRFHRPDVIGLQEPLAHQYADVRDALPAYEWVGQSRNADDGDGEFCPVGYRRDRFERVDAGTFWLSPTPEEPGSVGWDAAYPRIATWVRLEYRRSGERLLYANTHLDHESARARAEGAELLRERVQEQRENDEALVVGGDLNCLAGDEPHRALAGPDEESPLVDAREASPHPPHGPSTTRTDFEGLLPDRQIDHVFVAGCDVAGYGVAADVMGDGWFPSDHLPVVVDLEL</sequence>
<accession>A0ABD5Y0X5</accession>
<evidence type="ECO:0000259" key="2">
    <source>
        <dbReference type="Pfam" id="PF03372"/>
    </source>
</evidence>
<protein>
    <submittedName>
        <fullName evidence="3">Endonuclease/exonuclease/phosphatase family protein</fullName>
    </submittedName>
</protein>
<dbReference type="EMBL" id="JBHTAS010000001">
    <property type="protein sequence ID" value="MFC7141057.1"/>
    <property type="molecule type" value="Genomic_DNA"/>
</dbReference>
<name>A0ABD5Y0X5_9EURY</name>
<dbReference type="AlphaFoldDB" id="A0ABD5Y0X5"/>
<dbReference type="SUPFAM" id="SSF56219">
    <property type="entry name" value="DNase I-like"/>
    <property type="match status" value="1"/>
</dbReference>
<dbReference type="InterPro" id="IPR036691">
    <property type="entry name" value="Endo/exonu/phosph_ase_sf"/>
</dbReference>
<keyword evidence="3" id="KW-0378">Hydrolase</keyword>
<organism evidence="3 4">
    <name type="scientific">Halosimplex aquaticum</name>
    <dbReference type="NCBI Taxonomy" id="3026162"/>
    <lineage>
        <taxon>Archaea</taxon>
        <taxon>Methanobacteriati</taxon>
        <taxon>Methanobacteriota</taxon>
        <taxon>Stenosarchaea group</taxon>
        <taxon>Halobacteria</taxon>
        <taxon>Halobacteriales</taxon>
        <taxon>Haloarculaceae</taxon>
        <taxon>Halosimplex</taxon>
    </lineage>
</organism>